<gene>
    <name evidence="2" type="ORF">M422DRAFT_30237</name>
</gene>
<name>A0A0C9UPC2_SPHS4</name>
<dbReference type="HOGENOM" id="CLU_3051934_0_0_1"/>
<proteinExistence type="predicted"/>
<evidence type="ECO:0000313" key="3">
    <source>
        <dbReference type="Proteomes" id="UP000054279"/>
    </source>
</evidence>
<dbReference type="Proteomes" id="UP000054279">
    <property type="component" value="Unassembled WGS sequence"/>
</dbReference>
<dbReference type="AlphaFoldDB" id="A0A0C9UPC2"/>
<organism evidence="2 3">
    <name type="scientific">Sphaerobolus stellatus (strain SS14)</name>
    <dbReference type="NCBI Taxonomy" id="990650"/>
    <lineage>
        <taxon>Eukaryota</taxon>
        <taxon>Fungi</taxon>
        <taxon>Dikarya</taxon>
        <taxon>Basidiomycota</taxon>
        <taxon>Agaricomycotina</taxon>
        <taxon>Agaricomycetes</taxon>
        <taxon>Phallomycetidae</taxon>
        <taxon>Geastrales</taxon>
        <taxon>Sphaerobolaceae</taxon>
        <taxon>Sphaerobolus</taxon>
    </lineage>
</organism>
<protein>
    <submittedName>
        <fullName evidence="2">Unplaced genomic scaffold SPHSTscaffold_40, whole genome shotgun sequence</fullName>
    </submittedName>
</protein>
<reference evidence="2 3" key="1">
    <citation type="submission" date="2014-06" db="EMBL/GenBank/DDBJ databases">
        <title>Evolutionary Origins and Diversification of the Mycorrhizal Mutualists.</title>
        <authorList>
            <consortium name="DOE Joint Genome Institute"/>
            <consortium name="Mycorrhizal Genomics Consortium"/>
            <person name="Kohler A."/>
            <person name="Kuo A."/>
            <person name="Nagy L.G."/>
            <person name="Floudas D."/>
            <person name="Copeland A."/>
            <person name="Barry K.W."/>
            <person name="Cichocki N."/>
            <person name="Veneault-Fourrey C."/>
            <person name="LaButti K."/>
            <person name="Lindquist E.A."/>
            <person name="Lipzen A."/>
            <person name="Lundell T."/>
            <person name="Morin E."/>
            <person name="Murat C."/>
            <person name="Riley R."/>
            <person name="Ohm R."/>
            <person name="Sun H."/>
            <person name="Tunlid A."/>
            <person name="Henrissat B."/>
            <person name="Grigoriev I.V."/>
            <person name="Hibbett D.S."/>
            <person name="Martin F."/>
        </authorList>
    </citation>
    <scope>NUCLEOTIDE SEQUENCE [LARGE SCALE GENOMIC DNA]</scope>
    <source>
        <strain evidence="2 3">SS14</strain>
    </source>
</reference>
<keyword evidence="3" id="KW-1185">Reference proteome</keyword>
<evidence type="ECO:0000313" key="2">
    <source>
        <dbReference type="EMBL" id="KIJ44788.1"/>
    </source>
</evidence>
<evidence type="ECO:0000256" key="1">
    <source>
        <dbReference type="SAM" id="Phobius"/>
    </source>
</evidence>
<sequence>MNTPQAHPGQCHFRHVLGALYSPFIYILLFSTLSFHASFISFTSIHYLSPLNKR</sequence>
<keyword evidence="1" id="KW-1133">Transmembrane helix</keyword>
<accession>A0A0C9UPC2</accession>
<feature type="transmembrane region" description="Helical" evidence="1">
    <location>
        <begin position="24"/>
        <end position="48"/>
    </location>
</feature>
<keyword evidence="1" id="KW-0472">Membrane</keyword>
<dbReference type="EMBL" id="KN837115">
    <property type="protein sequence ID" value="KIJ44788.1"/>
    <property type="molecule type" value="Genomic_DNA"/>
</dbReference>
<keyword evidence="1" id="KW-0812">Transmembrane</keyword>